<evidence type="ECO:0000259" key="3">
    <source>
        <dbReference type="Pfam" id="PF13961"/>
    </source>
</evidence>
<keyword evidence="1" id="KW-0040">ANK repeat</keyword>
<name>A0A922DC68_CARIL</name>
<dbReference type="PROSITE" id="PS50297">
    <property type="entry name" value="ANK_REP_REGION"/>
    <property type="match status" value="1"/>
</dbReference>
<evidence type="ECO:0000313" key="4">
    <source>
        <dbReference type="EMBL" id="KAG6681689.1"/>
    </source>
</evidence>
<protein>
    <recommendedName>
        <fullName evidence="3">DUF4219 domain-containing protein</fullName>
    </recommendedName>
</protein>
<dbReference type="PROSITE" id="PS50088">
    <property type="entry name" value="ANK_REPEAT"/>
    <property type="match status" value="1"/>
</dbReference>
<feature type="domain" description="DUF4219" evidence="3">
    <location>
        <begin position="15"/>
        <end position="41"/>
    </location>
</feature>
<accession>A0A922DC68</accession>
<keyword evidence="2" id="KW-1133">Transmembrane helix</keyword>
<gene>
    <name evidence="4" type="ORF">I3842_13G104500</name>
</gene>
<dbReference type="PANTHER" id="PTHR24177:SF329">
    <property type="entry name" value="ANKYRIN REPEAT PROTEIN"/>
    <property type="match status" value="1"/>
</dbReference>
<dbReference type="Pfam" id="PF13961">
    <property type="entry name" value="DUF4219"/>
    <property type="match status" value="1"/>
</dbReference>
<dbReference type="Proteomes" id="UP000811246">
    <property type="component" value="Chromosome 13"/>
</dbReference>
<feature type="transmembrane region" description="Helical" evidence="2">
    <location>
        <begin position="568"/>
        <end position="592"/>
    </location>
</feature>
<feature type="repeat" description="ANK" evidence="1">
    <location>
        <begin position="113"/>
        <end position="145"/>
    </location>
</feature>
<evidence type="ECO:0000256" key="2">
    <source>
        <dbReference type="SAM" id="Phobius"/>
    </source>
</evidence>
<dbReference type="InterPro" id="IPR025314">
    <property type="entry name" value="DUF4219"/>
</dbReference>
<reference evidence="4" key="1">
    <citation type="submission" date="2021-01" db="EMBL/GenBank/DDBJ databases">
        <authorList>
            <person name="Lovell J.T."/>
            <person name="Bentley N."/>
            <person name="Bhattarai G."/>
            <person name="Jenkins J.W."/>
            <person name="Sreedasyam A."/>
            <person name="Alarcon Y."/>
            <person name="Bock C."/>
            <person name="Boston L."/>
            <person name="Carlson J."/>
            <person name="Cervantes K."/>
            <person name="Clermont K."/>
            <person name="Krom N."/>
            <person name="Kubenka K."/>
            <person name="Mamidi S."/>
            <person name="Mattison C."/>
            <person name="Monteros M."/>
            <person name="Pisani C."/>
            <person name="Plott C."/>
            <person name="Rajasekar S."/>
            <person name="Rhein H.S."/>
            <person name="Rohla C."/>
            <person name="Song M."/>
            <person name="Hilaire R.S."/>
            <person name="Shu S."/>
            <person name="Wells L."/>
            <person name="Wang X."/>
            <person name="Webber J."/>
            <person name="Heerema R.J."/>
            <person name="Klein P."/>
            <person name="Conner P."/>
            <person name="Grauke L."/>
            <person name="Grimwood J."/>
            <person name="Schmutz J."/>
            <person name="Randall J.J."/>
        </authorList>
    </citation>
    <scope>NUCLEOTIDE SEQUENCE</scope>
    <source>
        <tissue evidence="4">Leaf</tissue>
    </source>
</reference>
<evidence type="ECO:0000256" key="1">
    <source>
        <dbReference type="PROSITE-ProRule" id="PRU00023"/>
    </source>
</evidence>
<comment type="caution">
    <text evidence="4">The sequence shown here is derived from an EMBL/GenBank/DDBJ whole genome shotgun (WGS) entry which is preliminary data.</text>
</comment>
<organism evidence="4 5">
    <name type="scientific">Carya illinoinensis</name>
    <name type="common">Pecan</name>
    <dbReference type="NCBI Taxonomy" id="32201"/>
    <lineage>
        <taxon>Eukaryota</taxon>
        <taxon>Viridiplantae</taxon>
        <taxon>Streptophyta</taxon>
        <taxon>Embryophyta</taxon>
        <taxon>Tracheophyta</taxon>
        <taxon>Spermatophyta</taxon>
        <taxon>Magnoliopsida</taxon>
        <taxon>eudicotyledons</taxon>
        <taxon>Gunneridae</taxon>
        <taxon>Pentapetalae</taxon>
        <taxon>rosids</taxon>
        <taxon>fabids</taxon>
        <taxon>Fagales</taxon>
        <taxon>Juglandaceae</taxon>
        <taxon>Carya</taxon>
    </lineage>
</organism>
<evidence type="ECO:0000313" key="5">
    <source>
        <dbReference type="Proteomes" id="UP000811246"/>
    </source>
</evidence>
<dbReference type="AlphaFoldDB" id="A0A922DC68"/>
<dbReference type="EMBL" id="CM031837">
    <property type="protein sequence ID" value="KAG6681689.1"/>
    <property type="molecule type" value="Genomic_DNA"/>
</dbReference>
<keyword evidence="2" id="KW-0812">Transmembrane</keyword>
<feature type="transmembrane region" description="Helical" evidence="2">
    <location>
        <begin position="538"/>
        <end position="562"/>
    </location>
</feature>
<dbReference type="GO" id="GO:0016020">
    <property type="term" value="C:membrane"/>
    <property type="evidence" value="ECO:0007669"/>
    <property type="project" value="TreeGrafter"/>
</dbReference>
<dbReference type="SMART" id="SM00248">
    <property type="entry name" value="ANK"/>
    <property type="match status" value="3"/>
</dbReference>
<dbReference type="Pfam" id="PF12796">
    <property type="entry name" value="Ank_2"/>
    <property type="match status" value="1"/>
</dbReference>
<proteinExistence type="predicted"/>
<keyword evidence="2" id="KW-0472">Membrane</keyword>
<dbReference type="InterPro" id="IPR002110">
    <property type="entry name" value="Ankyrin_rpt"/>
</dbReference>
<sequence>MKTEAALSVPVLEVLDTGNYVDWSVRLKTYLMAQDLWDIVEGTTEPPQLDEDEAAFKVIEKENMAGMRENGPENIDFIPFFTLREAVRNGEWKGVKDFLEKHPDAMTAKIEIFGRTPLQVAIAAGHMHMVEKLVERMSQEELKTVDDEGFIALAEATCGGNYQMAKCILKKNKSLVRIANMGGVLPVVLAIVTGHIELARYLYSLTPIEDLKPENGISGAELCTQAIHMGALDIALDMIRHVPSLALAIDNREMQSPLYALASTSYAFPSRNPIVFWKQWIYSCHIQSARTSSPYETCLSIPNQVRNPELDHQVKRFGHTGIKQLYEMKAVHAQSRDLLQLLCCEVTSTSDHQQRHQPCLNVSIYRAIYEGNVEFFLDMVRTNPELVWILEKTKGRNILSHAIGSRQATVFNIICGLHEKNQLAGMLPVFTVLSIIPGAALKMQRELQRFKKVESIVQPKIKEHMISQFYKPWQYFVEEHKNMMEDGERWIKDTTTSCTVVDSLSLFSSSTSVLIFLEILTSCYVEDDFLKSLLTKMIISLSTLLFSITTMMIAFSTAILIILQKSWIVIPVICLASVPVTLFVLMQFPLLVEMSCNKIYHSGGMVVGTTTVRFNYKSQ</sequence>
<dbReference type="PANTHER" id="PTHR24177">
    <property type="entry name" value="CASKIN"/>
    <property type="match status" value="1"/>
</dbReference>